<name>A0A448X1T8_9PLAT</name>
<gene>
    <name evidence="2" type="ORF">PXEA_LOCUS19073</name>
</gene>
<comment type="caution">
    <text evidence="2">The sequence shown here is derived from an EMBL/GenBank/DDBJ whole genome shotgun (WGS) entry which is preliminary data.</text>
</comment>
<dbReference type="EMBL" id="CAAALY010075271">
    <property type="protein sequence ID" value="VEL25633.1"/>
    <property type="molecule type" value="Genomic_DNA"/>
</dbReference>
<organism evidence="2 3">
    <name type="scientific">Protopolystoma xenopodis</name>
    <dbReference type="NCBI Taxonomy" id="117903"/>
    <lineage>
        <taxon>Eukaryota</taxon>
        <taxon>Metazoa</taxon>
        <taxon>Spiralia</taxon>
        <taxon>Lophotrochozoa</taxon>
        <taxon>Platyhelminthes</taxon>
        <taxon>Monogenea</taxon>
        <taxon>Polyopisthocotylea</taxon>
        <taxon>Polystomatidea</taxon>
        <taxon>Polystomatidae</taxon>
        <taxon>Protopolystoma</taxon>
    </lineage>
</organism>
<evidence type="ECO:0000313" key="2">
    <source>
        <dbReference type="EMBL" id="VEL25633.1"/>
    </source>
</evidence>
<accession>A0A448X1T8</accession>
<keyword evidence="3" id="KW-1185">Reference proteome</keyword>
<dbReference type="Proteomes" id="UP000784294">
    <property type="component" value="Unassembled WGS sequence"/>
</dbReference>
<evidence type="ECO:0000313" key="3">
    <source>
        <dbReference type="Proteomes" id="UP000784294"/>
    </source>
</evidence>
<protein>
    <submittedName>
        <fullName evidence="2">Uncharacterized protein</fullName>
    </submittedName>
</protein>
<evidence type="ECO:0000256" key="1">
    <source>
        <dbReference type="SAM" id="MobiDB-lite"/>
    </source>
</evidence>
<dbReference type="AlphaFoldDB" id="A0A448X1T8"/>
<reference evidence="2" key="1">
    <citation type="submission" date="2018-11" db="EMBL/GenBank/DDBJ databases">
        <authorList>
            <consortium name="Pathogen Informatics"/>
        </authorList>
    </citation>
    <scope>NUCLEOTIDE SEQUENCE</scope>
</reference>
<proteinExistence type="predicted"/>
<sequence>MIPVASIGHCSSGERSRCPGQPGLSPASSLLPASLPVGLVTVPVSGHLGDFKTSSSTGCRVAMTTESPGGPTSGLVQWSDEPIMRMAESAVMTSEGVMVGRIRENQTFGRQDRLKRKLEAEDADGHSRGPVGLDADTIALTADWPTTWQAEMPQPQDGLKEEIPLLHKFNKVSVSPALGY</sequence>
<feature type="region of interest" description="Disordered" evidence="1">
    <location>
        <begin position="1"/>
        <end position="24"/>
    </location>
</feature>